<protein>
    <submittedName>
        <fullName evidence="2">Oxidoreductase</fullName>
    </submittedName>
</protein>
<dbReference type="InterPro" id="IPR036812">
    <property type="entry name" value="NAD(P)_OxRdtase_dom_sf"/>
</dbReference>
<dbReference type="PANTHER" id="PTHR43312">
    <property type="entry name" value="D-THREO-ALDOSE 1-DEHYDROGENASE"/>
    <property type="match status" value="1"/>
</dbReference>
<evidence type="ECO:0000313" key="3">
    <source>
        <dbReference type="Proteomes" id="UP000638462"/>
    </source>
</evidence>
<evidence type="ECO:0000259" key="1">
    <source>
        <dbReference type="Pfam" id="PF00248"/>
    </source>
</evidence>
<dbReference type="Pfam" id="PF00248">
    <property type="entry name" value="Aldo_ket_red"/>
    <property type="match status" value="1"/>
</dbReference>
<dbReference type="CDD" id="cd19097">
    <property type="entry name" value="AKR_unchar"/>
    <property type="match status" value="1"/>
</dbReference>
<feature type="domain" description="NADP-dependent oxidoreductase" evidence="1">
    <location>
        <begin position="2"/>
        <end position="277"/>
    </location>
</feature>
<reference evidence="3" key="1">
    <citation type="journal article" date="2019" name="Int. J. Syst. Evol. Microbiol.">
        <title>The Global Catalogue of Microorganisms (GCM) 10K type strain sequencing project: providing services to taxonomists for standard genome sequencing and annotation.</title>
        <authorList>
            <consortium name="The Broad Institute Genomics Platform"/>
            <consortium name="The Broad Institute Genome Sequencing Center for Infectious Disease"/>
            <person name="Wu L."/>
            <person name="Ma J."/>
        </authorList>
    </citation>
    <scope>NUCLEOTIDE SEQUENCE [LARGE SCALE GENOMIC DNA]</scope>
    <source>
        <strain evidence="3">CGMCC 1.15394</strain>
    </source>
</reference>
<dbReference type="SUPFAM" id="SSF51430">
    <property type="entry name" value="NAD(P)-linked oxidoreductase"/>
    <property type="match status" value="1"/>
</dbReference>
<keyword evidence="3" id="KW-1185">Reference proteome</keyword>
<proteinExistence type="predicted"/>
<gene>
    <name evidence="2" type="ORF">GCM10008027_06050</name>
</gene>
<accession>A0ABQ1T4T8</accession>
<dbReference type="RefSeq" id="WP_188727160.1">
    <property type="nucleotide sequence ID" value="NZ_BMIT01000002.1"/>
</dbReference>
<dbReference type="PANTHER" id="PTHR43312:SF1">
    <property type="entry name" value="NADP-DEPENDENT OXIDOREDUCTASE DOMAIN-CONTAINING PROTEIN"/>
    <property type="match status" value="1"/>
</dbReference>
<dbReference type="Proteomes" id="UP000638462">
    <property type="component" value="Unassembled WGS sequence"/>
</dbReference>
<organism evidence="2 3">
    <name type="scientific">Pseudoalteromonas gelatinilytica</name>
    <dbReference type="NCBI Taxonomy" id="1703256"/>
    <lineage>
        <taxon>Bacteria</taxon>
        <taxon>Pseudomonadati</taxon>
        <taxon>Pseudomonadota</taxon>
        <taxon>Gammaproteobacteria</taxon>
        <taxon>Alteromonadales</taxon>
        <taxon>Pseudoalteromonadaceae</taxon>
        <taxon>Pseudoalteromonas</taxon>
    </lineage>
</organism>
<dbReference type="InterPro" id="IPR053135">
    <property type="entry name" value="AKR2_Oxidoreductase"/>
</dbReference>
<dbReference type="InterPro" id="IPR023210">
    <property type="entry name" value="NADP_OxRdtase_dom"/>
</dbReference>
<dbReference type="EMBL" id="BMIT01000002">
    <property type="protein sequence ID" value="GGE84042.1"/>
    <property type="molecule type" value="Genomic_DNA"/>
</dbReference>
<sequence length="294" mass="32596">MKLALGTVQFGLNYGVSNKRGQPSIAKAHAILDIAKDAGITTLDTALGYGESHQVLASYPSINDRFNIVTKLPPLQKEQFSNQDADNYIALIEQCFSDFKTQKLNAILFHQASDIEKQGVAPVLACLKQRQLENQLASKGVSLYSGAEVDSFTQLSEINLVQIPYNAFDTYFKDTGALSLLSKNNTQVHARSCFLQGLLLMPINELASYFKPWKQNLESFHQLAQHLGVSALTLSLAYALKEDEIDKIVVGVNSESELEQILEAYQSSIKISHDVLKEMTVNDSRLTNPANWQL</sequence>
<dbReference type="Gene3D" id="3.20.20.100">
    <property type="entry name" value="NADP-dependent oxidoreductase domain"/>
    <property type="match status" value="1"/>
</dbReference>
<evidence type="ECO:0000313" key="2">
    <source>
        <dbReference type="EMBL" id="GGE84042.1"/>
    </source>
</evidence>
<comment type="caution">
    <text evidence="2">The sequence shown here is derived from an EMBL/GenBank/DDBJ whole genome shotgun (WGS) entry which is preliminary data.</text>
</comment>
<name>A0ABQ1T4T8_9GAMM</name>